<evidence type="ECO:0000256" key="2">
    <source>
        <dbReference type="ARBA" id="ARBA00022692"/>
    </source>
</evidence>
<comment type="subcellular location">
    <subcellularLocation>
        <location evidence="1">Membrane</location>
        <topology evidence="1">Multi-pass membrane protein</topology>
    </subcellularLocation>
</comment>
<feature type="transmembrane region" description="Helical" evidence="5">
    <location>
        <begin position="149"/>
        <end position="171"/>
    </location>
</feature>
<organism evidence="6 7">
    <name type="scientific">Fonsecaea erecta</name>
    <dbReference type="NCBI Taxonomy" id="1367422"/>
    <lineage>
        <taxon>Eukaryota</taxon>
        <taxon>Fungi</taxon>
        <taxon>Dikarya</taxon>
        <taxon>Ascomycota</taxon>
        <taxon>Pezizomycotina</taxon>
        <taxon>Eurotiomycetes</taxon>
        <taxon>Chaetothyriomycetidae</taxon>
        <taxon>Chaetothyriales</taxon>
        <taxon>Herpotrichiellaceae</taxon>
        <taxon>Fonsecaea</taxon>
    </lineage>
</organism>
<dbReference type="GeneID" id="30014826"/>
<evidence type="ECO:0000313" key="6">
    <source>
        <dbReference type="EMBL" id="OAP54958.1"/>
    </source>
</evidence>
<dbReference type="SUPFAM" id="SSF103473">
    <property type="entry name" value="MFS general substrate transporter"/>
    <property type="match status" value="1"/>
</dbReference>
<name>A0A178Z5A7_9EURO</name>
<keyword evidence="7" id="KW-1185">Reference proteome</keyword>
<gene>
    <name evidence="6" type="ORF">AYL99_10658</name>
</gene>
<feature type="transmembrane region" description="Helical" evidence="5">
    <location>
        <begin position="53"/>
        <end position="71"/>
    </location>
</feature>
<dbReference type="PANTHER" id="PTHR23502:SF22">
    <property type="entry name" value="MAJOR FACILITATOR SUPERFAMILY (MFS) PROFILE DOMAIN-CONTAINING PROTEIN"/>
    <property type="match status" value="1"/>
</dbReference>
<evidence type="ECO:0000256" key="4">
    <source>
        <dbReference type="ARBA" id="ARBA00023136"/>
    </source>
</evidence>
<dbReference type="GO" id="GO:0005886">
    <property type="term" value="C:plasma membrane"/>
    <property type="evidence" value="ECO:0007669"/>
    <property type="project" value="TreeGrafter"/>
</dbReference>
<feature type="transmembrane region" description="Helical" evidence="5">
    <location>
        <begin position="121"/>
        <end position="137"/>
    </location>
</feature>
<feature type="transmembrane region" description="Helical" evidence="5">
    <location>
        <begin position="275"/>
        <end position="306"/>
    </location>
</feature>
<sequence length="522" mass="57241">MDKIESMVSHSEGDVGLVSEPYLPKTNKKGLVLVPQPTDDPQDPLNWPASKKVVTLALVSLVSFSTSLQAVANNSGFFVQGEVYHKTGVQLSYSASSAIAGLAVGPFIWNPLAKRFGTSRCIVISICLTICMNIWSACMTKSNQYDAFVVSRLLATIACAAPTTVGSNIILETFFLHDRGKCFSIYTSMNLLGIIATSTLSGFIVQNVSWTVQYWYNVGFEVFLAVCCVLWLDETAYPRSDNPQQPLLPRDYVQRKLAIYGCTQRITPPQTGRQLAFTTVLPVLIGVSPVGMLVGLFLIAMFSWAVVIATDTSVYLQTPVEEGGYGFTPYQNAYFSFTSWIGVFASQAYCHLVNDRLALKICARRGGMWKPEYRLHALWFPSLFLYPVSLGLVGATLYYHLHFMVLAFAVFLTAIASISGVSVVLSYLVECFTDHPNEVAVVVNLYRLVFGIAVTFFVFPWSDAVGINWAYGMMAFFTAGGFIPIAVLMLWGPGIRARSLVAAKSDDGVKVSADQSHDAIKA</sequence>
<feature type="transmembrane region" description="Helical" evidence="5">
    <location>
        <begin position="91"/>
        <end position="109"/>
    </location>
</feature>
<proteinExistence type="predicted"/>
<dbReference type="Pfam" id="PF07690">
    <property type="entry name" value="MFS_1"/>
    <property type="match status" value="1"/>
</dbReference>
<feature type="transmembrane region" description="Helical" evidence="5">
    <location>
        <begin position="333"/>
        <end position="354"/>
    </location>
</feature>
<dbReference type="Proteomes" id="UP000078343">
    <property type="component" value="Unassembled WGS sequence"/>
</dbReference>
<dbReference type="OrthoDB" id="2533084at2759"/>
<reference evidence="6 7" key="1">
    <citation type="submission" date="2016-04" db="EMBL/GenBank/DDBJ databases">
        <title>Draft genome of Fonsecaea erecta CBS 125763.</title>
        <authorList>
            <person name="Weiss V.A."/>
            <person name="Vicente V.A."/>
            <person name="Raittz R.T."/>
            <person name="Moreno L.F."/>
            <person name="De Souza E.M."/>
            <person name="Pedrosa F.O."/>
            <person name="Steffens M.B."/>
            <person name="Faoro H."/>
            <person name="Tadra-Sfeir M.Z."/>
            <person name="Najafzadeh M.J."/>
            <person name="Felipe M.S."/>
            <person name="Teixeira M."/>
            <person name="Sun J."/>
            <person name="Xi L."/>
            <person name="Gomes R."/>
            <person name="De Azevedo C.M."/>
            <person name="Salgado C.G."/>
            <person name="Da Silva M.B."/>
            <person name="Nascimento M.F."/>
            <person name="Queiroz-Telles F."/>
            <person name="Attili D.S."/>
            <person name="Gorbushina A."/>
        </authorList>
    </citation>
    <scope>NUCLEOTIDE SEQUENCE [LARGE SCALE GENOMIC DNA]</scope>
    <source>
        <strain evidence="6 7">CBS 125763</strain>
    </source>
</reference>
<evidence type="ECO:0000313" key="7">
    <source>
        <dbReference type="Proteomes" id="UP000078343"/>
    </source>
</evidence>
<dbReference type="InterPro" id="IPR011701">
    <property type="entry name" value="MFS"/>
</dbReference>
<dbReference type="RefSeq" id="XP_018688325.1">
    <property type="nucleotide sequence ID" value="XM_018842164.1"/>
</dbReference>
<evidence type="ECO:0000256" key="5">
    <source>
        <dbReference type="SAM" id="Phobius"/>
    </source>
</evidence>
<feature type="transmembrane region" description="Helical" evidence="5">
    <location>
        <begin position="441"/>
        <end position="462"/>
    </location>
</feature>
<dbReference type="EMBL" id="LVYI01000012">
    <property type="protein sequence ID" value="OAP54958.1"/>
    <property type="molecule type" value="Genomic_DNA"/>
</dbReference>
<dbReference type="GO" id="GO:0022857">
    <property type="term" value="F:transmembrane transporter activity"/>
    <property type="evidence" value="ECO:0007669"/>
    <property type="project" value="InterPro"/>
</dbReference>
<protein>
    <recommendedName>
        <fullName evidence="8">Major facilitator superfamily (MFS) profile domain-containing protein</fullName>
    </recommendedName>
</protein>
<feature type="transmembrane region" description="Helical" evidence="5">
    <location>
        <begin position="405"/>
        <end position="429"/>
    </location>
</feature>
<evidence type="ECO:0000256" key="1">
    <source>
        <dbReference type="ARBA" id="ARBA00004141"/>
    </source>
</evidence>
<evidence type="ECO:0000256" key="3">
    <source>
        <dbReference type="ARBA" id="ARBA00022989"/>
    </source>
</evidence>
<comment type="caution">
    <text evidence="6">The sequence shown here is derived from an EMBL/GenBank/DDBJ whole genome shotgun (WGS) entry which is preliminary data.</text>
</comment>
<keyword evidence="2 5" id="KW-0812">Transmembrane</keyword>
<dbReference type="Gene3D" id="1.20.1250.20">
    <property type="entry name" value="MFS general substrate transporter like domains"/>
    <property type="match status" value="1"/>
</dbReference>
<dbReference type="AlphaFoldDB" id="A0A178Z5A7"/>
<feature type="transmembrane region" description="Helical" evidence="5">
    <location>
        <begin position="375"/>
        <end position="399"/>
    </location>
</feature>
<evidence type="ECO:0008006" key="8">
    <source>
        <dbReference type="Google" id="ProtNLM"/>
    </source>
</evidence>
<feature type="transmembrane region" description="Helical" evidence="5">
    <location>
        <begin position="468"/>
        <end position="491"/>
    </location>
</feature>
<dbReference type="PANTHER" id="PTHR23502">
    <property type="entry name" value="MAJOR FACILITATOR SUPERFAMILY"/>
    <property type="match status" value="1"/>
</dbReference>
<feature type="transmembrane region" description="Helical" evidence="5">
    <location>
        <begin position="214"/>
        <end position="232"/>
    </location>
</feature>
<keyword evidence="4 5" id="KW-0472">Membrane</keyword>
<dbReference type="InterPro" id="IPR036259">
    <property type="entry name" value="MFS_trans_sf"/>
</dbReference>
<keyword evidence="3 5" id="KW-1133">Transmembrane helix</keyword>
<feature type="transmembrane region" description="Helical" evidence="5">
    <location>
        <begin position="183"/>
        <end position="208"/>
    </location>
</feature>
<accession>A0A178Z5A7</accession>